<accession>A0ABT3J676</accession>
<dbReference type="Pfam" id="PF08843">
    <property type="entry name" value="AbiEii"/>
    <property type="match status" value="1"/>
</dbReference>
<keyword evidence="2" id="KW-1185">Reference proteome</keyword>
<comment type="caution">
    <text evidence="1">The sequence shown here is derived from an EMBL/GenBank/DDBJ whole genome shotgun (WGS) entry which is preliminary data.</text>
</comment>
<dbReference type="Gene3D" id="3.10.450.620">
    <property type="entry name" value="JHP933, nucleotidyltransferase-like core domain"/>
    <property type="match status" value="1"/>
</dbReference>
<reference evidence="1 2" key="1">
    <citation type="submission" date="2022-10" db="EMBL/GenBank/DDBJ databases">
        <title>Defluviimonas sp. CAU 1641 isolated from mud.</title>
        <authorList>
            <person name="Kim W."/>
        </authorList>
    </citation>
    <scope>NUCLEOTIDE SEQUENCE [LARGE SCALE GENOMIC DNA]</scope>
    <source>
        <strain evidence="1 2">CAU 1641</strain>
    </source>
</reference>
<dbReference type="GO" id="GO:0016740">
    <property type="term" value="F:transferase activity"/>
    <property type="evidence" value="ECO:0007669"/>
    <property type="project" value="UniProtKB-KW"/>
</dbReference>
<evidence type="ECO:0000313" key="2">
    <source>
        <dbReference type="Proteomes" id="UP001207582"/>
    </source>
</evidence>
<dbReference type="InterPro" id="IPR014942">
    <property type="entry name" value="AbiEii"/>
</dbReference>
<evidence type="ECO:0000313" key="1">
    <source>
        <dbReference type="EMBL" id="MCW3782965.1"/>
    </source>
</evidence>
<name>A0ABT3J676_9RHOB</name>
<dbReference type="EMBL" id="JAPDOG010000014">
    <property type="protein sequence ID" value="MCW3782965.1"/>
    <property type="molecule type" value="Genomic_DNA"/>
</dbReference>
<organism evidence="1 2">
    <name type="scientific">Defluviimonas salinarum</name>
    <dbReference type="NCBI Taxonomy" id="2992147"/>
    <lineage>
        <taxon>Bacteria</taxon>
        <taxon>Pseudomonadati</taxon>
        <taxon>Pseudomonadota</taxon>
        <taxon>Alphaproteobacteria</taxon>
        <taxon>Rhodobacterales</taxon>
        <taxon>Paracoccaceae</taxon>
        <taxon>Albidovulum</taxon>
    </lineage>
</organism>
<gene>
    <name evidence="1" type="ORF">OM960_15560</name>
</gene>
<sequence>MVADKTSRIRRSDLTNDERIAIAESLQLRVLEQIGRLQGEAPGLVFHGGTAISLLHGSPRWSEDLDFMATPEAVSRLFGRAREIGAALQMQSSLTTPGATVGLSVKGSGDPDRTGTVERLNVRWEHPEKLGAIRIKVEFYTCPEERLAAYLAAPRVPAVRGFTSRSPIAGAAPVSIWADKIVALAQRPVLKQRDIHDLGFIAPMVPADADRAAALAASMGIYGRRPDEIRDGLERDFVHDAGTDRAAFDADMARWFSTEDHARMRADGHLDALFGAFRPAFELGRDLVSDMSRDAECGL</sequence>
<dbReference type="Proteomes" id="UP001207582">
    <property type="component" value="Unassembled WGS sequence"/>
</dbReference>
<keyword evidence="1" id="KW-0808">Transferase</keyword>
<protein>
    <submittedName>
        <fullName evidence="1">Nucleotidyl transferase AbiEii/AbiGii toxin family protein</fullName>
    </submittedName>
</protein>
<proteinExistence type="predicted"/>